<proteinExistence type="inferred from homology"/>
<evidence type="ECO:0000256" key="5">
    <source>
        <dbReference type="ARBA" id="ARBA00022555"/>
    </source>
</evidence>
<reference evidence="20 21" key="1">
    <citation type="submission" date="2016-09" db="EMBL/GenBank/DDBJ databases">
        <title>Genomic Taxonomy of the Vibrionaceae.</title>
        <authorList>
            <person name="Gonzalez-Castillo A."/>
            <person name="Gomez-Gil B."/>
            <person name="Enciso-Ibarra K."/>
        </authorList>
    </citation>
    <scope>NUCLEOTIDE SEQUENCE [LARGE SCALE GENOMIC DNA]</scope>
    <source>
        <strain evidence="20 21">CAIM 1731</strain>
    </source>
</reference>
<dbReference type="PANTHER" id="PTHR10947:SF0">
    <property type="entry name" value="PHENYLALANINE--TRNA LIGASE BETA SUBUNIT"/>
    <property type="match status" value="1"/>
</dbReference>
<keyword evidence="21" id="KW-1185">Reference proteome</keyword>
<evidence type="ECO:0000259" key="19">
    <source>
        <dbReference type="PROSITE" id="PS51483"/>
    </source>
</evidence>
<evidence type="ECO:0000256" key="9">
    <source>
        <dbReference type="ARBA" id="ARBA00022840"/>
    </source>
</evidence>
<evidence type="ECO:0000256" key="13">
    <source>
        <dbReference type="ARBA" id="ARBA00023146"/>
    </source>
</evidence>
<dbReference type="SMART" id="SM00873">
    <property type="entry name" value="B3_4"/>
    <property type="match status" value="1"/>
</dbReference>
<dbReference type="RefSeq" id="WP_075649910.1">
    <property type="nucleotide sequence ID" value="NZ_AP019657.1"/>
</dbReference>
<evidence type="ECO:0000256" key="1">
    <source>
        <dbReference type="ARBA" id="ARBA00004496"/>
    </source>
</evidence>
<dbReference type="InterPro" id="IPR033714">
    <property type="entry name" value="tRNA_bind_bactPheRS"/>
</dbReference>
<dbReference type="SUPFAM" id="SSF54991">
    <property type="entry name" value="Anticodon-binding domain of PheRS"/>
    <property type="match status" value="1"/>
</dbReference>
<feature type="domain" description="FDX-ACB" evidence="18">
    <location>
        <begin position="707"/>
        <end position="800"/>
    </location>
</feature>
<dbReference type="InterPro" id="IPR005121">
    <property type="entry name" value="Fdx_antiC-bd"/>
</dbReference>
<keyword evidence="8 15" id="KW-0547">Nucleotide-binding</keyword>
<comment type="cofactor">
    <cofactor evidence="15">
        <name>Mg(2+)</name>
        <dbReference type="ChEBI" id="CHEBI:18420"/>
    </cofactor>
    <text evidence="15">Binds 2 magnesium ions per tetramer.</text>
</comment>
<dbReference type="Gene3D" id="3.30.70.380">
    <property type="entry name" value="Ferrodoxin-fold anticodon-binding domain"/>
    <property type="match status" value="1"/>
</dbReference>
<dbReference type="Gene3D" id="3.30.930.10">
    <property type="entry name" value="Bira Bifunctional Protein, Domain 2"/>
    <property type="match status" value="1"/>
</dbReference>
<dbReference type="Pfam" id="PF03484">
    <property type="entry name" value="B5"/>
    <property type="match status" value="1"/>
</dbReference>
<dbReference type="Gene3D" id="2.40.50.140">
    <property type="entry name" value="Nucleic acid-binding proteins"/>
    <property type="match status" value="1"/>
</dbReference>
<dbReference type="Proteomes" id="UP000186206">
    <property type="component" value="Unassembled WGS sequence"/>
</dbReference>
<keyword evidence="10 15" id="KW-0460">Magnesium</keyword>
<dbReference type="InterPro" id="IPR002547">
    <property type="entry name" value="tRNA-bd_dom"/>
</dbReference>
<dbReference type="InterPro" id="IPR012340">
    <property type="entry name" value="NA-bd_OB-fold"/>
</dbReference>
<evidence type="ECO:0000256" key="14">
    <source>
        <dbReference type="ARBA" id="ARBA00049255"/>
    </source>
</evidence>
<keyword evidence="11 16" id="KW-0694">RNA-binding</keyword>
<evidence type="ECO:0000256" key="8">
    <source>
        <dbReference type="ARBA" id="ARBA00022741"/>
    </source>
</evidence>
<feature type="binding site" evidence="15">
    <location>
        <position position="460"/>
    </location>
    <ligand>
        <name>Mg(2+)</name>
        <dbReference type="ChEBI" id="CHEBI:18420"/>
        <note>shared with alpha subunit</note>
    </ligand>
</feature>
<dbReference type="NCBIfam" id="NF045760">
    <property type="entry name" value="YtpR"/>
    <property type="match status" value="1"/>
</dbReference>
<dbReference type="Pfam" id="PF17759">
    <property type="entry name" value="tRNA_synthFbeta"/>
    <property type="match status" value="1"/>
</dbReference>
<dbReference type="SUPFAM" id="SSF46955">
    <property type="entry name" value="Putative DNA-binding domain"/>
    <property type="match status" value="1"/>
</dbReference>
<evidence type="ECO:0000259" key="18">
    <source>
        <dbReference type="PROSITE" id="PS51447"/>
    </source>
</evidence>
<evidence type="ECO:0000313" key="20">
    <source>
        <dbReference type="EMBL" id="OLQ90827.1"/>
    </source>
</evidence>
<dbReference type="Gene3D" id="3.30.56.10">
    <property type="match status" value="2"/>
</dbReference>
<feature type="domain" description="TRNA-binding" evidence="17">
    <location>
        <begin position="39"/>
        <end position="148"/>
    </location>
</feature>
<evidence type="ECO:0000256" key="6">
    <source>
        <dbReference type="ARBA" id="ARBA00022598"/>
    </source>
</evidence>
<accession>A0ABX3FEA5</accession>
<dbReference type="SUPFAM" id="SSF56037">
    <property type="entry name" value="PheT/TilS domain"/>
    <property type="match status" value="1"/>
</dbReference>
<dbReference type="PROSITE" id="PS51483">
    <property type="entry name" value="B5"/>
    <property type="match status" value="1"/>
</dbReference>
<evidence type="ECO:0000256" key="10">
    <source>
        <dbReference type="ARBA" id="ARBA00022842"/>
    </source>
</evidence>
<dbReference type="InterPro" id="IPR045060">
    <property type="entry name" value="Phe-tRNA-ligase_IIc_bsu"/>
</dbReference>
<evidence type="ECO:0000256" key="12">
    <source>
        <dbReference type="ARBA" id="ARBA00022917"/>
    </source>
</evidence>
<gene>
    <name evidence="15" type="primary">pheT</name>
    <name evidence="20" type="ORF">BIY21_02100</name>
</gene>
<evidence type="ECO:0000256" key="4">
    <source>
        <dbReference type="ARBA" id="ARBA00022490"/>
    </source>
</evidence>
<dbReference type="InterPro" id="IPR041616">
    <property type="entry name" value="PheRS_beta_core"/>
</dbReference>
<dbReference type="Pfam" id="PF03147">
    <property type="entry name" value="FDX-ACB"/>
    <property type="match status" value="1"/>
</dbReference>
<dbReference type="PANTHER" id="PTHR10947">
    <property type="entry name" value="PHENYLALANYL-TRNA SYNTHETASE BETA CHAIN AND LEUCINE-RICH REPEAT-CONTAINING PROTEIN 47"/>
    <property type="match status" value="1"/>
</dbReference>
<dbReference type="Pfam" id="PF01588">
    <property type="entry name" value="tRNA_bind"/>
    <property type="match status" value="1"/>
</dbReference>
<dbReference type="Gene3D" id="3.50.40.10">
    <property type="entry name" value="Phenylalanyl-trna Synthetase, Chain B, domain 3"/>
    <property type="match status" value="1"/>
</dbReference>
<dbReference type="GO" id="GO:0016874">
    <property type="term" value="F:ligase activity"/>
    <property type="evidence" value="ECO:0007669"/>
    <property type="project" value="UniProtKB-KW"/>
</dbReference>
<keyword evidence="13 15" id="KW-0030">Aminoacyl-tRNA synthetase</keyword>
<dbReference type="PROSITE" id="PS51447">
    <property type="entry name" value="FDX_ACB"/>
    <property type="match status" value="1"/>
</dbReference>
<dbReference type="InterPro" id="IPR005147">
    <property type="entry name" value="tRNA_synthase_B5-dom"/>
</dbReference>
<dbReference type="SUPFAM" id="SSF50249">
    <property type="entry name" value="Nucleic acid-binding proteins"/>
    <property type="match status" value="1"/>
</dbReference>
<name>A0ABX3FEA5_9VIBR</name>
<keyword evidence="6 15" id="KW-0436">Ligase</keyword>
<keyword evidence="5 16" id="KW-0820">tRNA-binding</keyword>
<dbReference type="EMBL" id="MJMI01000098">
    <property type="protein sequence ID" value="OLQ90827.1"/>
    <property type="molecule type" value="Genomic_DNA"/>
</dbReference>
<comment type="subunit">
    <text evidence="3 15">Tetramer of two alpha and two beta subunits.</text>
</comment>
<comment type="similarity">
    <text evidence="2 15">Belongs to the phenylalanyl-tRNA synthetase beta subunit family. Type 1 subfamily.</text>
</comment>
<comment type="caution">
    <text evidence="20">The sequence shown here is derived from an EMBL/GenBank/DDBJ whole genome shotgun (WGS) entry which is preliminary data.</text>
</comment>
<dbReference type="CDD" id="cd00769">
    <property type="entry name" value="PheRS_beta_core"/>
    <property type="match status" value="1"/>
</dbReference>
<dbReference type="InterPro" id="IPR020825">
    <property type="entry name" value="Phe-tRNA_synthase-like_B3/B4"/>
</dbReference>
<dbReference type="SMART" id="SM00874">
    <property type="entry name" value="B5"/>
    <property type="match status" value="1"/>
</dbReference>
<dbReference type="EC" id="6.1.1.20" evidence="15"/>
<dbReference type="InterPro" id="IPR004532">
    <property type="entry name" value="Phe-tRNA-ligase_IIc_bsu_bact"/>
</dbReference>
<feature type="binding site" evidence="15">
    <location>
        <position position="464"/>
    </location>
    <ligand>
        <name>Mg(2+)</name>
        <dbReference type="ChEBI" id="CHEBI:18420"/>
        <note>shared with alpha subunit</note>
    </ligand>
</feature>
<dbReference type="SUPFAM" id="SSF55681">
    <property type="entry name" value="Class II aaRS and biotin synthetases"/>
    <property type="match status" value="1"/>
</dbReference>
<evidence type="ECO:0000259" key="17">
    <source>
        <dbReference type="PROSITE" id="PS50886"/>
    </source>
</evidence>
<evidence type="ECO:0000256" key="15">
    <source>
        <dbReference type="HAMAP-Rule" id="MF_00283"/>
    </source>
</evidence>
<dbReference type="InterPro" id="IPR009061">
    <property type="entry name" value="DNA-bd_dom_put_sf"/>
</dbReference>
<evidence type="ECO:0000256" key="11">
    <source>
        <dbReference type="ARBA" id="ARBA00022884"/>
    </source>
</evidence>
<organism evidence="20 21">
    <name type="scientific">Vibrio ponticus</name>
    <dbReference type="NCBI Taxonomy" id="265668"/>
    <lineage>
        <taxon>Bacteria</taxon>
        <taxon>Pseudomonadati</taxon>
        <taxon>Pseudomonadota</taxon>
        <taxon>Gammaproteobacteria</taxon>
        <taxon>Vibrionales</taxon>
        <taxon>Vibrionaceae</taxon>
        <taxon>Vibrio</taxon>
    </lineage>
</organism>
<evidence type="ECO:0000256" key="7">
    <source>
        <dbReference type="ARBA" id="ARBA00022723"/>
    </source>
</evidence>
<dbReference type="PROSITE" id="PS50886">
    <property type="entry name" value="TRBD"/>
    <property type="match status" value="1"/>
</dbReference>
<keyword evidence="7 15" id="KW-0479">Metal-binding</keyword>
<dbReference type="Pfam" id="PF03483">
    <property type="entry name" value="B3_4"/>
    <property type="match status" value="1"/>
</dbReference>
<evidence type="ECO:0000256" key="2">
    <source>
        <dbReference type="ARBA" id="ARBA00008653"/>
    </source>
</evidence>
<keyword evidence="12 15" id="KW-0648">Protein biosynthesis</keyword>
<evidence type="ECO:0000256" key="3">
    <source>
        <dbReference type="ARBA" id="ARBA00011209"/>
    </source>
</evidence>
<dbReference type="InterPro" id="IPR005146">
    <property type="entry name" value="B3/B4_tRNA-bd"/>
</dbReference>
<dbReference type="CDD" id="cd02796">
    <property type="entry name" value="tRNA_bind_bactPheRS"/>
    <property type="match status" value="1"/>
</dbReference>
<dbReference type="SMART" id="SM00896">
    <property type="entry name" value="FDX-ACB"/>
    <property type="match status" value="1"/>
</dbReference>
<evidence type="ECO:0000313" key="21">
    <source>
        <dbReference type="Proteomes" id="UP000186206"/>
    </source>
</evidence>
<dbReference type="InterPro" id="IPR036690">
    <property type="entry name" value="Fdx_antiC-bd_sf"/>
</dbReference>
<dbReference type="InterPro" id="IPR045864">
    <property type="entry name" value="aa-tRNA-synth_II/BPL/LPL"/>
</dbReference>
<evidence type="ECO:0000256" key="16">
    <source>
        <dbReference type="PROSITE-ProRule" id="PRU00209"/>
    </source>
</evidence>
<keyword evidence="9 15" id="KW-0067">ATP-binding</keyword>
<comment type="catalytic activity">
    <reaction evidence="14 15">
        <text>tRNA(Phe) + L-phenylalanine + ATP = L-phenylalanyl-tRNA(Phe) + AMP + diphosphate + H(+)</text>
        <dbReference type="Rhea" id="RHEA:19413"/>
        <dbReference type="Rhea" id="RHEA-COMP:9668"/>
        <dbReference type="Rhea" id="RHEA-COMP:9699"/>
        <dbReference type="ChEBI" id="CHEBI:15378"/>
        <dbReference type="ChEBI" id="CHEBI:30616"/>
        <dbReference type="ChEBI" id="CHEBI:33019"/>
        <dbReference type="ChEBI" id="CHEBI:58095"/>
        <dbReference type="ChEBI" id="CHEBI:78442"/>
        <dbReference type="ChEBI" id="CHEBI:78531"/>
        <dbReference type="ChEBI" id="CHEBI:456215"/>
        <dbReference type="EC" id="6.1.1.20"/>
    </reaction>
</comment>
<protein>
    <recommendedName>
        <fullName evidence="15">Phenylalanine--tRNA ligase beta subunit</fullName>
        <ecNumber evidence="15">6.1.1.20</ecNumber>
    </recommendedName>
    <alternativeName>
        <fullName evidence="15">Phenylalanyl-tRNA synthetase beta subunit</fullName>
        <shortName evidence="15">PheRS</shortName>
    </alternativeName>
</protein>
<keyword evidence="4 15" id="KW-0963">Cytoplasm</keyword>
<comment type="subcellular location">
    <subcellularLocation>
        <location evidence="1 15">Cytoplasm</location>
    </subcellularLocation>
</comment>
<sequence>MKFSESWLREWVNPAITTDELTHQITMAGLEVDDVLPVAGTFNGVKVGHVVECGQHPDADKLRVTKVDVGEEELLDIVCGAANCRQGLKVAVATVGAVLPGDFKIKKAKLRGQPSHGMLCSFSELGIDVESNGIMELAEDAVVGTDFREFLALDDVTVDVDLTANRADCFSIRGLAREVGVLNRADVTEPSVEAVAETIADTVSIEIKATDACPRYLGRVIKNVNVQAETPLWMQEKLRRCGMRSIDPVVDVTNYVMLEQGQPMHAFDLAKIEGGIVVRLAEQGEKLTLLDGSEAELNADTLVVADHNKALAIAGIFGGEDSGVTTETKDVLLECAFFAPDHIRGRARSYGLHTDSSMRFERGVDYALQFSAVERATQLLIEICGGEVAPVVAVESEADLPKPNQVALRRTKLDNLLGHHIADADVVEILERLGMTVEANAEGWVAVAPTWRFDIAIEQDLIEEVGRIYGYDNIPNQHPIAALTMHNHVEADQPLKRVRDLLVDRGFHEAITYSFVEPEQQKLIVPDVAPLVLPNPISADMSAMRLGLIQGLLNTVVHNQKRQQPRVRLFEYGLRFIPCEAAENGMRQEPMLAGVIAGTRGEEHWDMATATVDFFDLKADLEAVLELSANAQAYSFVALSPESKKANPALHPGQSAAIMLDGKEIGVIGTVHPELERKFGLNGRTIVFEIEWDAINTRVIPEAVALSKFPANRRDIAVVVDEAVASGDIVNACLEQGGEFLKDARLFDVYVGKGVEEGKKSLAIALTLQSLERTLEDADIAGAVEAIVAHVSDKFGATLRD</sequence>
<feature type="binding site" evidence="15">
    <location>
        <position position="454"/>
    </location>
    <ligand>
        <name>Mg(2+)</name>
        <dbReference type="ChEBI" id="CHEBI:18420"/>
        <note>shared with alpha subunit</note>
    </ligand>
</feature>
<dbReference type="HAMAP" id="MF_00283">
    <property type="entry name" value="Phe_tRNA_synth_beta1"/>
    <property type="match status" value="1"/>
</dbReference>
<feature type="binding site" evidence="15">
    <location>
        <position position="463"/>
    </location>
    <ligand>
        <name>Mg(2+)</name>
        <dbReference type="ChEBI" id="CHEBI:18420"/>
        <note>shared with alpha subunit</note>
    </ligand>
</feature>
<feature type="domain" description="B5" evidence="19">
    <location>
        <begin position="401"/>
        <end position="476"/>
    </location>
</feature>
<dbReference type="NCBIfam" id="TIGR00472">
    <property type="entry name" value="pheT_bact"/>
    <property type="match status" value="1"/>
</dbReference>